<feature type="repeat" description="PPR" evidence="2">
    <location>
        <begin position="282"/>
        <end position="316"/>
    </location>
</feature>
<keyword evidence="1" id="KW-0677">Repeat</keyword>
<dbReference type="PANTHER" id="PTHR47934:SF24">
    <property type="entry name" value="PENTACOTRIPEPTIDE-REPEAT REGION OF PRORP DOMAIN-CONTAINING PROTEIN"/>
    <property type="match status" value="1"/>
</dbReference>
<protein>
    <submittedName>
        <fullName evidence="3">Putative Pentatricopeptide repeat-containing protein</fullName>
    </submittedName>
</protein>
<dbReference type="OMA" id="EIWGLME"/>
<name>A0A0K9P7Y4_ZOSMR</name>
<gene>
    <name evidence="3" type="ORF">ZOSMA_338G00120</name>
</gene>
<dbReference type="NCBIfam" id="TIGR00756">
    <property type="entry name" value="PPR"/>
    <property type="match status" value="3"/>
</dbReference>
<dbReference type="Pfam" id="PF01535">
    <property type="entry name" value="PPR"/>
    <property type="match status" value="2"/>
</dbReference>
<evidence type="ECO:0000313" key="4">
    <source>
        <dbReference type="Proteomes" id="UP000036987"/>
    </source>
</evidence>
<dbReference type="PROSITE" id="PS51375">
    <property type="entry name" value="PPR"/>
    <property type="match status" value="4"/>
</dbReference>
<dbReference type="AlphaFoldDB" id="A0A0K9P7Y4"/>
<feature type="repeat" description="PPR" evidence="2">
    <location>
        <begin position="177"/>
        <end position="211"/>
    </location>
</feature>
<sequence length="399" mass="45025">MGVSLLFRSSCRRVFPRFLSTTALITESSETPLNISPLVKSLVKEQNKDVLVTRFNEISSISAHFRCKGDIYLTIINRLIAAGRKDAIFKILEAQKLTPGITNEWFAQRIISLYGKAKMADEAESTFYQLPSLNCPRSVLSLNALLHAFNEAREYQRTVDALNSIPLTKECEEIVPDVYSYTVAIHAMCSMGDIEAAVEQLGIMETKEVEPNVVTYCTIMSGYYRHGRTEDAEKIWERMMVKNCSPDVKCYNAKLRALCFVNRISEAEELIKVMRNNGLKPDTFSYTCLITGHCKAGTLEDANKVFEEMQKRECQPNRATFGALIPKLCEAGRFGQARRFCNDCIHRKVVLKKEILQAVADGLAETDKVGARQLVQFAWASRMHSKETLKMPPSCDDDV</sequence>
<evidence type="ECO:0000256" key="2">
    <source>
        <dbReference type="PROSITE-ProRule" id="PRU00708"/>
    </source>
</evidence>
<dbReference type="Pfam" id="PF13041">
    <property type="entry name" value="PPR_2"/>
    <property type="match status" value="2"/>
</dbReference>
<evidence type="ECO:0000256" key="1">
    <source>
        <dbReference type="ARBA" id="ARBA00022737"/>
    </source>
</evidence>
<dbReference type="InterPro" id="IPR011990">
    <property type="entry name" value="TPR-like_helical_dom_sf"/>
</dbReference>
<dbReference type="Gene3D" id="1.25.40.10">
    <property type="entry name" value="Tetratricopeptide repeat domain"/>
    <property type="match status" value="2"/>
</dbReference>
<keyword evidence="4" id="KW-1185">Reference proteome</keyword>
<evidence type="ECO:0000313" key="3">
    <source>
        <dbReference type="EMBL" id="KMZ65128.1"/>
    </source>
</evidence>
<proteinExistence type="predicted"/>
<accession>A0A0K9P7Y4</accession>
<dbReference type="InterPro" id="IPR002885">
    <property type="entry name" value="PPR_rpt"/>
</dbReference>
<dbReference type="InterPro" id="IPR051114">
    <property type="entry name" value="Mito_RNA_Proc_CCM1"/>
</dbReference>
<dbReference type="OrthoDB" id="185373at2759"/>
<feature type="repeat" description="PPR" evidence="2">
    <location>
        <begin position="212"/>
        <end position="246"/>
    </location>
</feature>
<reference evidence="4" key="1">
    <citation type="journal article" date="2016" name="Nature">
        <title>The genome of the seagrass Zostera marina reveals angiosperm adaptation to the sea.</title>
        <authorList>
            <person name="Olsen J.L."/>
            <person name="Rouze P."/>
            <person name="Verhelst B."/>
            <person name="Lin Y.-C."/>
            <person name="Bayer T."/>
            <person name="Collen J."/>
            <person name="Dattolo E."/>
            <person name="De Paoli E."/>
            <person name="Dittami S."/>
            <person name="Maumus F."/>
            <person name="Michel G."/>
            <person name="Kersting A."/>
            <person name="Lauritano C."/>
            <person name="Lohaus R."/>
            <person name="Toepel M."/>
            <person name="Tonon T."/>
            <person name="Vanneste K."/>
            <person name="Amirebrahimi M."/>
            <person name="Brakel J."/>
            <person name="Bostroem C."/>
            <person name="Chovatia M."/>
            <person name="Grimwood J."/>
            <person name="Jenkins J.W."/>
            <person name="Jueterbock A."/>
            <person name="Mraz A."/>
            <person name="Stam W.T."/>
            <person name="Tice H."/>
            <person name="Bornberg-Bauer E."/>
            <person name="Green P.J."/>
            <person name="Pearson G.A."/>
            <person name="Procaccini G."/>
            <person name="Duarte C.M."/>
            <person name="Schmutz J."/>
            <person name="Reusch T.B.H."/>
            <person name="Van de Peer Y."/>
        </authorList>
    </citation>
    <scope>NUCLEOTIDE SEQUENCE [LARGE SCALE GENOMIC DNA]</scope>
    <source>
        <strain evidence="4">cv. Finnish</strain>
    </source>
</reference>
<feature type="repeat" description="PPR" evidence="2">
    <location>
        <begin position="247"/>
        <end position="281"/>
    </location>
</feature>
<comment type="caution">
    <text evidence="3">The sequence shown here is derived from an EMBL/GenBank/DDBJ whole genome shotgun (WGS) entry which is preliminary data.</text>
</comment>
<organism evidence="3 4">
    <name type="scientific">Zostera marina</name>
    <name type="common">Eelgrass</name>
    <dbReference type="NCBI Taxonomy" id="29655"/>
    <lineage>
        <taxon>Eukaryota</taxon>
        <taxon>Viridiplantae</taxon>
        <taxon>Streptophyta</taxon>
        <taxon>Embryophyta</taxon>
        <taxon>Tracheophyta</taxon>
        <taxon>Spermatophyta</taxon>
        <taxon>Magnoliopsida</taxon>
        <taxon>Liliopsida</taxon>
        <taxon>Zosteraceae</taxon>
        <taxon>Zostera</taxon>
    </lineage>
</organism>
<dbReference type="EMBL" id="LFYR01001074">
    <property type="protein sequence ID" value="KMZ65128.1"/>
    <property type="molecule type" value="Genomic_DNA"/>
</dbReference>
<dbReference type="Proteomes" id="UP000036987">
    <property type="component" value="Unassembled WGS sequence"/>
</dbReference>
<dbReference type="PANTHER" id="PTHR47934">
    <property type="entry name" value="PENTATRICOPEPTIDE REPEAT-CONTAINING PROTEIN PET309, MITOCHONDRIAL"/>
    <property type="match status" value="1"/>
</dbReference>